<reference evidence="1" key="2">
    <citation type="journal article" date="2020" name="Microorganisms">
        <title>Osmotic Adaptation and Compatible Solute Biosynthesis of Phototrophic Bacteria as Revealed from Genome Analyses.</title>
        <authorList>
            <person name="Imhoff J.F."/>
            <person name="Rahn T."/>
            <person name="Kunzel S."/>
            <person name="Keller A."/>
            <person name="Neulinger S.C."/>
        </authorList>
    </citation>
    <scope>NUCLEOTIDE SEQUENCE</scope>
    <source>
        <strain evidence="1">LMG 28126</strain>
    </source>
</reference>
<accession>A0A934THP3</accession>
<organism evidence="1 2">
    <name type="scientific">Rhodobaculum claviforme</name>
    <dbReference type="NCBI Taxonomy" id="1549854"/>
    <lineage>
        <taxon>Bacteria</taxon>
        <taxon>Pseudomonadati</taxon>
        <taxon>Pseudomonadota</taxon>
        <taxon>Alphaproteobacteria</taxon>
        <taxon>Rhodobacterales</taxon>
        <taxon>Paracoccaceae</taxon>
        <taxon>Rhodobaculum</taxon>
    </lineage>
</organism>
<dbReference type="AlphaFoldDB" id="A0A934THP3"/>
<evidence type="ECO:0000313" key="2">
    <source>
        <dbReference type="Proteomes" id="UP000706333"/>
    </source>
</evidence>
<dbReference type="RefSeq" id="WP_201155330.1">
    <property type="nucleotide sequence ID" value="NZ_NHSD01000014.1"/>
</dbReference>
<reference evidence="1" key="1">
    <citation type="submission" date="2017-05" db="EMBL/GenBank/DDBJ databases">
        <authorList>
            <person name="Imhoff J.F."/>
            <person name="Rahn T."/>
            <person name="Kuenzel S."/>
            <person name="Neulinger S.C."/>
        </authorList>
    </citation>
    <scope>NUCLEOTIDE SEQUENCE</scope>
    <source>
        <strain evidence="1">LMG 28126</strain>
    </source>
</reference>
<keyword evidence="2" id="KW-1185">Reference proteome</keyword>
<comment type="caution">
    <text evidence="1">The sequence shown here is derived from an EMBL/GenBank/DDBJ whole genome shotgun (WGS) entry which is preliminary data.</text>
</comment>
<protein>
    <submittedName>
        <fullName evidence="1">Uncharacterized protein</fullName>
    </submittedName>
</protein>
<sequence>MIRSATRPRGHMTLTLLDRDDRPLRRHEHPNEVLDSGRAALLELLSGTVTSEGLSLVLALGDFRPDVDAITQGVGVLPLRNARNPRFSVGKDGLEAIFRGDASRDAQIIGAALMLSLRPPEDMRGRDVRRPVLYNFAKLAEPVEVEAEQPLSVRFTLTME</sequence>
<dbReference type="EMBL" id="NHSD01000014">
    <property type="protein sequence ID" value="MBK5925791.1"/>
    <property type="molecule type" value="Genomic_DNA"/>
</dbReference>
<gene>
    <name evidence="1" type="ORF">CCR87_00195</name>
</gene>
<proteinExistence type="predicted"/>
<name>A0A934THP3_9RHOB</name>
<evidence type="ECO:0000313" key="1">
    <source>
        <dbReference type="EMBL" id="MBK5925791.1"/>
    </source>
</evidence>
<dbReference type="Proteomes" id="UP000706333">
    <property type="component" value="Unassembled WGS sequence"/>
</dbReference>